<dbReference type="InterPro" id="IPR013320">
    <property type="entry name" value="ConA-like_dom_sf"/>
</dbReference>
<dbReference type="SUPFAM" id="SSF49899">
    <property type="entry name" value="Concanavalin A-like lectins/glucanases"/>
    <property type="match status" value="1"/>
</dbReference>
<dbReference type="GO" id="GO:0005975">
    <property type="term" value="P:carbohydrate metabolic process"/>
    <property type="evidence" value="ECO:0007669"/>
    <property type="project" value="InterPro"/>
</dbReference>
<dbReference type="GO" id="GO:0004553">
    <property type="term" value="F:hydrolase activity, hydrolyzing O-glycosyl compounds"/>
    <property type="evidence" value="ECO:0007669"/>
    <property type="project" value="InterPro"/>
</dbReference>
<protein>
    <submittedName>
        <fullName evidence="5">Glycoside hydrolase family 16 protein</fullName>
    </submittedName>
</protein>
<keyword evidence="6" id="KW-1185">Reference proteome</keyword>
<dbReference type="PANTHER" id="PTHR10963:SF55">
    <property type="entry name" value="GLYCOSIDE HYDROLASE FAMILY 16 PROTEIN"/>
    <property type="match status" value="1"/>
</dbReference>
<evidence type="ECO:0000259" key="4">
    <source>
        <dbReference type="Pfam" id="PF00722"/>
    </source>
</evidence>
<feature type="region of interest" description="Disordered" evidence="2">
    <location>
        <begin position="1"/>
        <end position="49"/>
    </location>
</feature>
<sequence>MSDSSSSLRERPATAERPSTAVSAAPSDPFASPLSSRPPSVHYVQPSAHSSRVSFPDAFASRRSILSQSAFGVPAYSSALSGAARLSAGPGVIVAPPGSPPPNASAPAPAKKLPRMKSHRLPPGAEVPKPWVQGKSARAVFSYWIVYLIVLVGISIGAVQCWLTFVRVPLDRKPLCLVLDQDFSDESTVFGPNGTFFREVNMDGFGNGEFEMTTDSRNNSFVKDGMLYIVPTLTSDNIGTAAVFDGTVYNITGCTFNITRPNNGYIEQDGGLVFDWDSYYRSCSAVSNATAGTVINPVQSARLTTQNTASIRYGRVEIRAKMPNGDWLWPAMWMLPTQNVYGAWPLSGEIDIVESRGNGLRYTAHGSNFVQGSLNWGPAPDLNGILKSSSWWTDKRKSFGADFHTYALEWTPDFLRIYVDTRLHTLLDLQFNEPFFKRGQFPQTTFNGSTPVAVQDPWINGTNATPFDQEFYLILDVGVGSTNGWFPEDQGGKPWLDQAANPPHDFAAAIEQWYPTWPSNVEDRALVVDYVKMWRHCEAP</sequence>
<dbReference type="Gene3D" id="2.60.120.200">
    <property type="match status" value="1"/>
</dbReference>
<dbReference type="PANTHER" id="PTHR10963">
    <property type="entry name" value="GLYCOSYL HYDROLASE-RELATED"/>
    <property type="match status" value="1"/>
</dbReference>
<evidence type="ECO:0000313" key="5">
    <source>
        <dbReference type="EMBL" id="KJA17901.1"/>
    </source>
</evidence>
<keyword evidence="3" id="KW-1133">Transmembrane helix</keyword>
<evidence type="ECO:0000256" key="3">
    <source>
        <dbReference type="SAM" id="Phobius"/>
    </source>
</evidence>
<proteinExistence type="inferred from homology"/>
<dbReference type="AlphaFoldDB" id="A0A0D2NMF5"/>
<evidence type="ECO:0000256" key="1">
    <source>
        <dbReference type="ARBA" id="ARBA00006865"/>
    </source>
</evidence>
<organism evidence="5 6">
    <name type="scientific">Hypholoma sublateritium (strain FD-334 SS-4)</name>
    <dbReference type="NCBI Taxonomy" id="945553"/>
    <lineage>
        <taxon>Eukaryota</taxon>
        <taxon>Fungi</taxon>
        <taxon>Dikarya</taxon>
        <taxon>Basidiomycota</taxon>
        <taxon>Agaricomycotina</taxon>
        <taxon>Agaricomycetes</taxon>
        <taxon>Agaricomycetidae</taxon>
        <taxon>Agaricales</taxon>
        <taxon>Agaricineae</taxon>
        <taxon>Strophariaceae</taxon>
        <taxon>Hypholoma</taxon>
    </lineage>
</organism>
<feature type="region of interest" description="Disordered" evidence="2">
    <location>
        <begin position="94"/>
        <end position="118"/>
    </location>
</feature>
<feature type="transmembrane region" description="Helical" evidence="3">
    <location>
        <begin position="144"/>
        <end position="165"/>
    </location>
</feature>
<keyword evidence="3" id="KW-0812">Transmembrane</keyword>
<dbReference type="OMA" id="EFQWFTN"/>
<evidence type="ECO:0000256" key="2">
    <source>
        <dbReference type="SAM" id="MobiDB-lite"/>
    </source>
</evidence>
<evidence type="ECO:0000313" key="6">
    <source>
        <dbReference type="Proteomes" id="UP000054270"/>
    </source>
</evidence>
<dbReference type="STRING" id="945553.A0A0D2NMF5"/>
<accession>A0A0D2NMF5</accession>
<dbReference type="EMBL" id="KN817596">
    <property type="protein sequence ID" value="KJA17901.1"/>
    <property type="molecule type" value="Genomic_DNA"/>
</dbReference>
<keyword evidence="3" id="KW-0472">Membrane</keyword>
<keyword evidence="5" id="KW-0378">Hydrolase</keyword>
<comment type="similarity">
    <text evidence="1">Belongs to the glycosyl hydrolase 16 family.</text>
</comment>
<dbReference type="OrthoDB" id="4781at2759"/>
<feature type="domain" description="GH16" evidence="4">
    <location>
        <begin position="300"/>
        <end position="430"/>
    </location>
</feature>
<gene>
    <name evidence="5" type="ORF">HYPSUDRAFT_205758</name>
</gene>
<dbReference type="Pfam" id="PF00722">
    <property type="entry name" value="Glyco_hydro_16"/>
    <property type="match status" value="1"/>
</dbReference>
<dbReference type="Proteomes" id="UP000054270">
    <property type="component" value="Unassembled WGS sequence"/>
</dbReference>
<dbReference type="InterPro" id="IPR000757">
    <property type="entry name" value="Beta-glucanase-like"/>
</dbReference>
<reference evidence="6" key="1">
    <citation type="submission" date="2014-04" db="EMBL/GenBank/DDBJ databases">
        <title>Evolutionary Origins and Diversification of the Mycorrhizal Mutualists.</title>
        <authorList>
            <consortium name="DOE Joint Genome Institute"/>
            <consortium name="Mycorrhizal Genomics Consortium"/>
            <person name="Kohler A."/>
            <person name="Kuo A."/>
            <person name="Nagy L.G."/>
            <person name="Floudas D."/>
            <person name="Copeland A."/>
            <person name="Barry K.W."/>
            <person name="Cichocki N."/>
            <person name="Veneault-Fourrey C."/>
            <person name="LaButti K."/>
            <person name="Lindquist E.A."/>
            <person name="Lipzen A."/>
            <person name="Lundell T."/>
            <person name="Morin E."/>
            <person name="Murat C."/>
            <person name="Riley R."/>
            <person name="Ohm R."/>
            <person name="Sun H."/>
            <person name="Tunlid A."/>
            <person name="Henrissat B."/>
            <person name="Grigoriev I.V."/>
            <person name="Hibbett D.S."/>
            <person name="Martin F."/>
        </authorList>
    </citation>
    <scope>NUCLEOTIDE SEQUENCE [LARGE SCALE GENOMIC DNA]</scope>
    <source>
        <strain evidence="6">FD-334 SS-4</strain>
    </source>
</reference>
<name>A0A0D2NMF5_HYPSF</name>
<dbReference type="InterPro" id="IPR050546">
    <property type="entry name" value="Glycosyl_Hydrlase_16"/>
</dbReference>